<feature type="compositionally biased region" description="Polar residues" evidence="1">
    <location>
        <begin position="1"/>
        <end position="16"/>
    </location>
</feature>
<evidence type="ECO:0000313" key="2">
    <source>
        <dbReference type="EMBL" id="NML67836.1"/>
    </source>
</evidence>
<dbReference type="EMBL" id="JABBGH010000003">
    <property type="protein sequence ID" value="NML67836.1"/>
    <property type="molecule type" value="Genomic_DNA"/>
</dbReference>
<protein>
    <submittedName>
        <fullName evidence="2">Uncharacterized protein</fullName>
    </submittedName>
</protein>
<gene>
    <name evidence="2" type="ORF">HHL22_21750</name>
</gene>
<keyword evidence="3" id="KW-1185">Reference proteome</keyword>
<reference evidence="2 3" key="1">
    <citation type="submission" date="2020-04" db="EMBL/GenBank/DDBJ databases">
        <title>Hymenobacter polaris sp. nov., isolated from Arctic soil.</title>
        <authorList>
            <person name="Dahal R.H."/>
        </authorList>
    </citation>
    <scope>NUCLEOTIDE SEQUENCE [LARGE SCALE GENOMIC DNA]</scope>
    <source>
        <strain evidence="2 3">RP-2-7</strain>
    </source>
</reference>
<feature type="region of interest" description="Disordered" evidence="1">
    <location>
        <begin position="1"/>
        <end position="162"/>
    </location>
</feature>
<feature type="compositionally biased region" description="Polar residues" evidence="1">
    <location>
        <begin position="140"/>
        <end position="162"/>
    </location>
</feature>
<dbReference type="AlphaFoldDB" id="A0A7Y0AI77"/>
<accession>A0A7Y0AI77</accession>
<comment type="caution">
    <text evidence="2">The sequence shown here is derived from an EMBL/GenBank/DDBJ whole genome shotgun (WGS) entry which is preliminary data.</text>
</comment>
<sequence length="162" mass="16860">MATANQPTPDHSQPTDPAQLGADQSPETSARDDSRDMSPVIAETHKDQDPATAGQQVNQPLGSQFDQQRQQSAANDSAGDVGQGQGQGRAADNGDEDRGYEQSGYRGGLGGSGGRESHDDCQTDTDANPYTGGYDGGGNDQPSPEQTKNLGLNTPSPTDKTQ</sequence>
<feature type="compositionally biased region" description="Polar residues" evidence="1">
    <location>
        <begin position="53"/>
        <end position="75"/>
    </location>
</feature>
<name>A0A7Y0AI77_9BACT</name>
<evidence type="ECO:0000313" key="3">
    <source>
        <dbReference type="Proteomes" id="UP000559626"/>
    </source>
</evidence>
<dbReference type="Proteomes" id="UP000559626">
    <property type="component" value="Unassembled WGS sequence"/>
</dbReference>
<proteinExistence type="predicted"/>
<organism evidence="2 3">
    <name type="scientific">Hymenobacter polaris</name>
    <dbReference type="NCBI Taxonomy" id="2682546"/>
    <lineage>
        <taxon>Bacteria</taxon>
        <taxon>Pseudomonadati</taxon>
        <taxon>Bacteroidota</taxon>
        <taxon>Cytophagia</taxon>
        <taxon>Cytophagales</taxon>
        <taxon>Hymenobacteraceae</taxon>
        <taxon>Hymenobacter</taxon>
    </lineage>
</organism>
<dbReference type="RefSeq" id="WP_169533475.1">
    <property type="nucleotide sequence ID" value="NZ_JABBGH010000003.1"/>
</dbReference>
<feature type="compositionally biased region" description="Gly residues" evidence="1">
    <location>
        <begin position="105"/>
        <end position="114"/>
    </location>
</feature>
<evidence type="ECO:0000256" key="1">
    <source>
        <dbReference type="SAM" id="MobiDB-lite"/>
    </source>
</evidence>